<evidence type="ECO:0000313" key="3">
    <source>
        <dbReference type="Proteomes" id="UP000596145"/>
    </source>
</evidence>
<dbReference type="SMART" id="SM00530">
    <property type="entry name" value="HTH_XRE"/>
    <property type="match status" value="1"/>
</dbReference>
<name>A0A7T4JVL2_9CORY</name>
<reference evidence="2 3" key="1">
    <citation type="submission" date="2020-12" db="EMBL/GenBank/DDBJ databases">
        <title>FDA dAtabase for Regulatory Grade micrObial Sequences (FDA-ARGOS): Supporting development and validation of Infectious Disease Dx tests.</title>
        <authorList>
            <person name="Sproer C."/>
            <person name="Gronow S."/>
            <person name="Severitt S."/>
            <person name="Schroder I."/>
            <person name="Tallon L."/>
            <person name="Sadzewicz L."/>
            <person name="Zhao X."/>
            <person name="Boylan J."/>
            <person name="Ott S."/>
            <person name="Bowen H."/>
            <person name="Vavikolanu K."/>
            <person name="Mehta A."/>
            <person name="Aluvathingal J."/>
            <person name="Nadendla S."/>
            <person name="Lowell S."/>
            <person name="Myers T."/>
            <person name="Yan Y."/>
            <person name="Sichtig H."/>
        </authorList>
    </citation>
    <scope>NUCLEOTIDE SEQUENCE [LARGE SCALE GENOMIC DNA]</scope>
    <source>
        <strain evidence="2 3">FDAARGOS_1053</strain>
    </source>
</reference>
<dbReference type="InterPro" id="IPR001387">
    <property type="entry name" value="Cro/C1-type_HTH"/>
</dbReference>
<proteinExistence type="predicted"/>
<evidence type="ECO:0000259" key="1">
    <source>
        <dbReference type="PROSITE" id="PS50943"/>
    </source>
</evidence>
<dbReference type="SUPFAM" id="SSF47413">
    <property type="entry name" value="lambda repressor-like DNA-binding domains"/>
    <property type="match status" value="1"/>
</dbReference>
<dbReference type="CDD" id="cd00093">
    <property type="entry name" value="HTH_XRE"/>
    <property type="match status" value="1"/>
</dbReference>
<organism evidence="2 3">
    <name type="scientific">Corynebacterium glucuronolyticum</name>
    <dbReference type="NCBI Taxonomy" id="39791"/>
    <lineage>
        <taxon>Bacteria</taxon>
        <taxon>Bacillati</taxon>
        <taxon>Actinomycetota</taxon>
        <taxon>Actinomycetes</taxon>
        <taxon>Mycobacteriales</taxon>
        <taxon>Corynebacteriaceae</taxon>
        <taxon>Corynebacterium</taxon>
    </lineage>
</organism>
<evidence type="ECO:0000313" key="2">
    <source>
        <dbReference type="EMBL" id="QQB46981.1"/>
    </source>
</evidence>
<dbReference type="GeneID" id="92761227"/>
<protein>
    <submittedName>
        <fullName evidence="2">Helix-turn-helix transcriptional regulator</fullName>
    </submittedName>
</protein>
<sequence length="121" mass="13838">MTIRFVIITIYGDYGSLFTMVDGRNRLRGYNISREVTTIGEHIRGWRMVLGLTAQQVCERAQISRDTLRKIENGDTTASSESLYLVLRAIGILDLVVNAIDPFESEIGRLRADRIHRKRAR</sequence>
<gene>
    <name evidence="2" type="ORF">I6I10_03435</name>
</gene>
<dbReference type="RefSeq" id="WP_198481461.1">
    <property type="nucleotide sequence ID" value="NZ_CP066007.1"/>
</dbReference>
<dbReference type="GO" id="GO:0003677">
    <property type="term" value="F:DNA binding"/>
    <property type="evidence" value="ECO:0007669"/>
    <property type="project" value="InterPro"/>
</dbReference>
<accession>A0A7T4JVL2</accession>
<dbReference type="EMBL" id="CP066007">
    <property type="protein sequence ID" value="QQB46981.1"/>
    <property type="molecule type" value="Genomic_DNA"/>
</dbReference>
<feature type="domain" description="HTH cro/C1-type" evidence="1">
    <location>
        <begin position="43"/>
        <end position="96"/>
    </location>
</feature>
<dbReference type="AlphaFoldDB" id="A0A7T4JVL2"/>
<dbReference type="Gene3D" id="1.10.260.40">
    <property type="entry name" value="lambda repressor-like DNA-binding domains"/>
    <property type="match status" value="1"/>
</dbReference>
<dbReference type="PROSITE" id="PS50943">
    <property type="entry name" value="HTH_CROC1"/>
    <property type="match status" value="1"/>
</dbReference>
<dbReference type="Pfam" id="PF01381">
    <property type="entry name" value="HTH_3"/>
    <property type="match status" value="1"/>
</dbReference>
<dbReference type="Proteomes" id="UP000596145">
    <property type="component" value="Chromosome"/>
</dbReference>
<dbReference type="InterPro" id="IPR010982">
    <property type="entry name" value="Lambda_DNA-bd_dom_sf"/>
</dbReference>